<dbReference type="EMBL" id="WTPW01001164">
    <property type="protein sequence ID" value="KAF0452011.1"/>
    <property type="molecule type" value="Genomic_DNA"/>
</dbReference>
<evidence type="ECO:0000313" key="3">
    <source>
        <dbReference type="Proteomes" id="UP000439903"/>
    </source>
</evidence>
<proteinExistence type="predicted"/>
<evidence type="ECO:0000256" key="1">
    <source>
        <dbReference type="SAM" id="MobiDB-lite"/>
    </source>
</evidence>
<dbReference type="GO" id="GO:0004674">
    <property type="term" value="F:protein serine/threonine kinase activity"/>
    <property type="evidence" value="ECO:0007669"/>
    <property type="project" value="UniProtKB-KW"/>
</dbReference>
<keyword evidence="3" id="KW-1185">Reference proteome</keyword>
<keyword evidence="2" id="KW-0723">Serine/threonine-protein kinase</keyword>
<evidence type="ECO:0000313" key="2">
    <source>
        <dbReference type="EMBL" id="KAF0452011.1"/>
    </source>
</evidence>
<sequence>MKNRYGVLSSYDQTWFLQRGIIGDHDWLRVSDPISNASTDPTLLKSIAYIIFVASNSRYAPYIDKPILITDEESSNSGTSDNEQKDDKEFKYKKALSLKEPNVVTRSQSTQIE</sequence>
<feature type="region of interest" description="Disordered" evidence="1">
    <location>
        <begin position="70"/>
        <end position="94"/>
    </location>
</feature>
<organism evidence="2 3">
    <name type="scientific">Gigaspora margarita</name>
    <dbReference type="NCBI Taxonomy" id="4874"/>
    <lineage>
        <taxon>Eukaryota</taxon>
        <taxon>Fungi</taxon>
        <taxon>Fungi incertae sedis</taxon>
        <taxon>Mucoromycota</taxon>
        <taxon>Glomeromycotina</taxon>
        <taxon>Glomeromycetes</taxon>
        <taxon>Diversisporales</taxon>
        <taxon>Gigasporaceae</taxon>
        <taxon>Gigaspora</taxon>
    </lineage>
</organism>
<gene>
    <name evidence="2" type="ORF">F8M41_001969</name>
</gene>
<comment type="caution">
    <text evidence="2">The sequence shown here is derived from an EMBL/GenBank/DDBJ whole genome shotgun (WGS) entry which is preliminary data.</text>
</comment>
<feature type="compositionally biased region" description="Basic and acidic residues" evidence="1">
    <location>
        <begin position="82"/>
        <end position="92"/>
    </location>
</feature>
<name>A0A8H3XFI6_GIGMA</name>
<keyword evidence="2" id="KW-0418">Kinase</keyword>
<dbReference type="AlphaFoldDB" id="A0A8H3XFI6"/>
<accession>A0A8H3XFI6</accession>
<dbReference type="OrthoDB" id="2156052at2759"/>
<protein>
    <submittedName>
        <fullName evidence="2">Serine/threonine protein kinase</fullName>
    </submittedName>
</protein>
<reference evidence="2 3" key="1">
    <citation type="journal article" date="2019" name="Environ. Microbiol.">
        <title>At the nexus of three kingdoms: the genome of the mycorrhizal fungus Gigaspora margarita provides insights into plant, endobacterial and fungal interactions.</title>
        <authorList>
            <person name="Venice F."/>
            <person name="Ghignone S."/>
            <person name="Salvioli di Fossalunga A."/>
            <person name="Amselem J."/>
            <person name="Novero M."/>
            <person name="Xianan X."/>
            <person name="Sedzielewska Toro K."/>
            <person name="Morin E."/>
            <person name="Lipzen A."/>
            <person name="Grigoriev I.V."/>
            <person name="Henrissat B."/>
            <person name="Martin F.M."/>
            <person name="Bonfante P."/>
        </authorList>
    </citation>
    <scope>NUCLEOTIDE SEQUENCE [LARGE SCALE GENOMIC DNA]</scope>
    <source>
        <strain evidence="2 3">BEG34</strain>
    </source>
</reference>
<dbReference type="Proteomes" id="UP000439903">
    <property type="component" value="Unassembled WGS sequence"/>
</dbReference>
<keyword evidence="2" id="KW-0808">Transferase</keyword>